<proteinExistence type="predicted"/>
<protein>
    <submittedName>
        <fullName evidence="1">Uncharacterized protein</fullName>
    </submittedName>
</protein>
<evidence type="ECO:0000313" key="1">
    <source>
        <dbReference type="EMBL" id="HHR40926.1"/>
    </source>
</evidence>
<reference evidence="1" key="1">
    <citation type="journal article" date="2020" name="mSystems">
        <title>Genome- and Community-Level Interaction Insights into Carbon Utilization and Element Cycling Functions of Hydrothermarchaeota in Hydrothermal Sediment.</title>
        <authorList>
            <person name="Zhou Z."/>
            <person name="Liu Y."/>
            <person name="Xu W."/>
            <person name="Pan J."/>
            <person name="Luo Z.H."/>
            <person name="Li M."/>
        </authorList>
    </citation>
    <scope>NUCLEOTIDE SEQUENCE [LARGE SCALE GENOMIC DNA]</scope>
    <source>
        <strain evidence="1">SpSt-1084</strain>
    </source>
</reference>
<dbReference type="EMBL" id="DRXS01000204">
    <property type="protein sequence ID" value="HHR40926.1"/>
    <property type="molecule type" value="Genomic_DNA"/>
</dbReference>
<dbReference type="AlphaFoldDB" id="A0A7C5UA48"/>
<sequence>MPITVWRSLNIPDKGDYIGCVKGMEFRGRYDVTAGWRLRIPNMFKTLFHFEVNDGREVRIALWVEDGIPCFS</sequence>
<gene>
    <name evidence="1" type="ORF">ENM42_03755</name>
</gene>
<organism evidence="1">
    <name type="scientific">Caldiarchaeum subterraneum</name>
    <dbReference type="NCBI Taxonomy" id="311458"/>
    <lineage>
        <taxon>Archaea</taxon>
        <taxon>Nitrososphaerota</taxon>
        <taxon>Candidatus Caldarchaeales</taxon>
        <taxon>Candidatus Caldarchaeaceae</taxon>
        <taxon>Candidatus Caldarchaeum</taxon>
    </lineage>
</organism>
<comment type="caution">
    <text evidence="1">The sequence shown here is derived from an EMBL/GenBank/DDBJ whole genome shotgun (WGS) entry which is preliminary data.</text>
</comment>
<accession>A0A7C5UA48</accession>
<name>A0A7C5UA48_CALS0</name>